<evidence type="ECO:0000256" key="4">
    <source>
        <dbReference type="SAM" id="Coils"/>
    </source>
</evidence>
<feature type="coiled-coil region" evidence="4">
    <location>
        <begin position="193"/>
        <end position="227"/>
    </location>
</feature>
<dbReference type="AlphaFoldDB" id="A0AA40K0Y4"/>
<gene>
    <name evidence="6" type="ORF">B0T21DRAFT_408793</name>
</gene>
<comment type="caution">
    <text evidence="6">The sequence shown here is derived from an EMBL/GenBank/DDBJ whole genome shotgun (WGS) entry which is preliminary data.</text>
</comment>
<dbReference type="Pfam" id="PF12569">
    <property type="entry name" value="NatA_aux_su"/>
    <property type="match status" value="1"/>
</dbReference>
<feature type="compositionally biased region" description="Basic and acidic residues" evidence="5">
    <location>
        <begin position="601"/>
        <end position="615"/>
    </location>
</feature>
<keyword evidence="7" id="KW-1185">Reference proteome</keyword>
<keyword evidence="2 3" id="KW-0802">TPR repeat</keyword>
<dbReference type="PANTHER" id="PTHR22767">
    <property type="entry name" value="N-TERMINAL ACETYLTRANSFERASE-RELATED"/>
    <property type="match status" value="1"/>
</dbReference>
<evidence type="ECO:0000256" key="3">
    <source>
        <dbReference type="PROSITE-ProRule" id="PRU00339"/>
    </source>
</evidence>
<evidence type="ECO:0000256" key="2">
    <source>
        <dbReference type="ARBA" id="ARBA00022803"/>
    </source>
</evidence>
<dbReference type="Gene3D" id="1.25.40.1010">
    <property type="match status" value="1"/>
</dbReference>
<feature type="region of interest" description="Disordered" evidence="5">
    <location>
        <begin position="573"/>
        <end position="646"/>
    </location>
</feature>
<evidence type="ECO:0000313" key="7">
    <source>
        <dbReference type="Proteomes" id="UP001172159"/>
    </source>
</evidence>
<evidence type="ECO:0000256" key="5">
    <source>
        <dbReference type="SAM" id="MobiDB-lite"/>
    </source>
</evidence>
<dbReference type="InterPro" id="IPR019734">
    <property type="entry name" value="TPR_rpt"/>
</dbReference>
<dbReference type="PROSITE" id="PS50005">
    <property type="entry name" value="TPR"/>
    <property type="match status" value="2"/>
</dbReference>
<dbReference type="InterPro" id="IPR011990">
    <property type="entry name" value="TPR-like_helical_dom_sf"/>
</dbReference>
<dbReference type="PANTHER" id="PTHR22767:SF2">
    <property type="entry name" value="N(ALPHA)-ACETYLTRANSFERASE 15_16, ISOFORM A"/>
    <property type="match status" value="1"/>
</dbReference>
<evidence type="ECO:0000313" key="6">
    <source>
        <dbReference type="EMBL" id="KAK0741944.1"/>
    </source>
</evidence>
<proteinExistence type="predicted"/>
<reference evidence="6" key="1">
    <citation type="submission" date="2023-06" db="EMBL/GenBank/DDBJ databases">
        <title>Genome-scale phylogeny and comparative genomics of the fungal order Sordariales.</title>
        <authorList>
            <consortium name="Lawrence Berkeley National Laboratory"/>
            <person name="Hensen N."/>
            <person name="Bonometti L."/>
            <person name="Westerberg I."/>
            <person name="Brannstrom I.O."/>
            <person name="Guillou S."/>
            <person name="Cros-Aarteil S."/>
            <person name="Calhoun S."/>
            <person name="Haridas S."/>
            <person name="Kuo A."/>
            <person name="Mondo S."/>
            <person name="Pangilinan J."/>
            <person name="Riley R."/>
            <person name="Labutti K."/>
            <person name="Andreopoulos B."/>
            <person name="Lipzen A."/>
            <person name="Chen C."/>
            <person name="Yanf M."/>
            <person name="Daum C."/>
            <person name="Ng V."/>
            <person name="Clum A."/>
            <person name="Steindorff A."/>
            <person name="Ohm R."/>
            <person name="Martin F."/>
            <person name="Silar P."/>
            <person name="Natvig D."/>
            <person name="Lalanne C."/>
            <person name="Gautier V."/>
            <person name="Ament-Velasquez S.L."/>
            <person name="Kruys A."/>
            <person name="Hutchinson M.I."/>
            <person name="Powell A.J."/>
            <person name="Barry K."/>
            <person name="Miller A.N."/>
            <person name="Grigoriev I.V."/>
            <person name="Debuchy R."/>
            <person name="Gladieux P."/>
            <person name="Thoren M.H."/>
            <person name="Johannesson H."/>
        </authorList>
    </citation>
    <scope>NUCLEOTIDE SEQUENCE</scope>
    <source>
        <strain evidence="6">CBS 540.89</strain>
    </source>
</reference>
<sequence>MPQILSTKEANLFRQVIRDYEEKRYRAGLKAAEQILKRNPKHGDTMSMKALIMNAQGKTEEAFNLAKEALKVDFKSHICWHVYGILYRTNKNFEEAIKAYKFALKLEPESQQIQRDLAILQVQTRDYEGYVQSRFAMLKARPQLRQNWTALAIAYHLEGNLQEAERILTTYEKSVSAAPARTDFENSEALLYKNSIIAEQGETERALEHLEQECKKCLDRLAVMELRARYLAELGRKEEAATAYRALIDRNPDHPDYYKRLVEVLGLTAEDEAAQKAIFDEYSTKYPRSDAARRLPLDFLTGNEFRSAAKAYLALMFNKGVPSTFANLKHLYFDSYKKDTLPSLAEEYLQELKDSNTQASSDSSKGEGAALFFLAQHYNYYMSRDLSKALEYVEKAIELDPKSVDFQMTKARIFKHQGDIAKAAKAMDQARLLDTKDRYINTKAAKYQLRNNENEKALNTLGLFTRAETVGGPLGDLIDMQAMWFLTEDGEAWQRRGNVALALKRYHTVFNIFDIWQEDQFDFHSFSLRKGQIRAYMDMIRWEDKLREHPFYFRAALDAVNLYLSMYDKPEGANRANGTKGDNANGEDAAEKKKAAKKAKKEAQKAEREAAERAAKQNPNKAQKDKEEDVKKKDDDPNGVKLAETKDPLGDAMKFLEPLLQFSPKNIEGQIAGFEVYIRRKKYVLAAKCLKAAQALDQDYPKVQEQSATMRKMIGDVIESLPPKVQEVLKAELA</sequence>
<name>A0AA40K0Y4_9PEZI</name>
<evidence type="ECO:0000256" key="1">
    <source>
        <dbReference type="ARBA" id="ARBA00022737"/>
    </source>
</evidence>
<dbReference type="SMART" id="SM00028">
    <property type="entry name" value="TPR"/>
    <property type="match status" value="4"/>
</dbReference>
<dbReference type="Proteomes" id="UP001172159">
    <property type="component" value="Unassembled WGS sequence"/>
</dbReference>
<organism evidence="6 7">
    <name type="scientific">Apiosordaria backusii</name>
    <dbReference type="NCBI Taxonomy" id="314023"/>
    <lineage>
        <taxon>Eukaryota</taxon>
        <taxon>Fungi</taxon>
        <taxon>Dikarya</taxon>
        <taxon>Ascomycota</taxon>
        <taxon>Pezizomycotina</taxon>
        <taxon>Sordariomycetes</taxon>
        <taxon>Sordariomycetidae</taxon>
        <taxon>Sordariales</taxon>
        <taxon>Lasiosphaeriaceae</taxon>
        <taxon>Apiosordaria</taxon>
    </lineage>
</organism>
<accession>A0AA40K0Y4</accession>
<protein>
    <submittedName>
        <fullName evidence="6">NMDA receptor-regulated protein 1-domain-containing protein</fullName>
    </submittedName>
</protein>
<keyword evidence="1" id="KW-0677">Repeat</keyword>
<keyword evidence="6" id="KW-0675">Receptor</keyword>
<dbReference type="PIRSF" id="PIRSF000422">
    <property type="entry name" value="N-terminal-AcTrfase-A_aux_su"/>
    <property type="match status" value="1"/>
</dbReference>
<dbReference type="GO" id="GO:0031415">
    <property type="term" value="C:NatA complex"/>
    <property type="evidence" value="ECO:0007669"/>
    <property type="project" value="TreeGrafter"/>
</dbReference>
<dbReference type="FunFam" id="1.25.40.1010:FF:000002">
    <property type="entry name" value="N-terminal acetyltransferase catalytic subunit (NAT1)"/>
    <property type="match status" value="1"/>
</dbReference>
<dbReference type="EMBL" id="JAUKTV010000003">
    <property type="protein sequence ID" value="KAK0741944.1"/>
    <property type="molecule type" value="Genomic_DNA"/>
</dbReference>
<dbReference type="FunFam" id="1.25.40.1040:FF:000003">
    <property type="entry name" value="N-terminal acetyltransferase A, auxiliary subunit"/>
    <property type="match status" value="1"/>
</dbReference>
<dbReference type="SUPFAM" id="SSF48452">
    <property type="entry name" value="TPR-like"/>
    <property type="match status" value="2"/>
</dbReference>
<keyword evidence="4" id="KW-0175">Coiled coil</keyword>
<feature type="repeat" description="TPR" evidence="3">
    <location>
        <begin position="77"/>
        <end position="110"/>
    </location>
</feature>
<dbReference type="Gene3D" id="1.25.40.1040">
    <property type="match status" value="1"/>
</dbReference>
<feature type="compositionally biased region" description="Basic and acidic residues" evidence="5">
    <location>
        <begin position="622"/>
        <end position="646"/>
    </location>
</feature>
<dbReference type="InterPro" id="IPR021183">
    <property type="entry name" value="NatA_aux_su"/>
</dbReference>
<dbReference type="Pfam" id="PF13432">
    <property type="entry name" value="TPR_16"/>
    <property type="match status" value="1"/>
</dbReference>
<feature type="repeat" description="TPR" evidence="3">
    <location>
        <begin position="370"/>
        <end position="403"/>
    </location>
</feature>